<proteinExistence type="predicted"/>
<dbReference type="InterPro" id="IPR055397">
    <property type="entry name" value="TraK_C"/>
</dbReference>
<dbReference type="InterPro" id="IPR010563">
    <property type="entry name" value="TraK_N"/>
</dbReference>
<comment type="caution">
    <text evidence="4">The sequence shown here is derived from an EMBL/GenBank/DDBJ whole genome shotgun (WGS) entry which is preliminary data.</text>
</comment>
<name>A0A2A7SAY5_BURGA</name>
<accession>A0A2A7SAY5</accession>
<sequence>MKLPFERRRPVGRVARSLIPRLAAAAALLWFAGSAQAIQVVKGADRQAQQVSISAAEYNLLSMSGGRKFSQIVPAVPGSVSWTKDGGKLWLLPANPTALNESITVFVTDDAGTTYRLILVPGPRPAEDVRIEPPAAQGTQTLRASAFQRRVKLLMLAMAGGQGAPQLSYTSVDTVVPLWKEAVLTLVRQYSDGDFVGETYTLSNTSHADMAIDERELYAPGVLAIALENANLPAGASTIVYVVRERGDHE</sequence>
<dbReference type="Pfam" id="PF06586">
    <property type="entry name" value="TraK_N"/>
    <property type="match status" value="1"/>
</dbReference>
<dbReference type="EMBL" id="PDDY01000002">
    <property type="protein sequence ID" value="PEH40569.1"/>
    <property type="molecule type" value="Genomic_DNA"/>
</dbReference>
<evidence type="ECO:0000313" key="5">
    <source>
        <dbReference type="Proteomes" id="UP000220629"/>
    </source>
</evidence>
<evidence type="ECO:0000313" key="4">
    <source>
        <dbReference type="EMBL" id="PEH40569.1"/>
    </source>
</evidence>
<evidence type="ECO:0000259" key="2">
    <source>
        <dbReference type="Pfam" id="PF06586"/>
    </source>
</evidence>
<gene>
    <name evidence="4" type="ORF">CRM94_16305</name>
</gene>
<feature type="domain" description="TraK N-terminal" evidence="2">
    <location>
        <begin position="44"/>
        <end position="131"/>
    </location>
</feature>
<dbReference type="RefSeq" id="WP_098153272.1">
    <property type="nucleotide sequence ID" value="NZ_JAYNCN010000050.1"/>
</dbReference>
<feature type="signal peptide" evidence="1">
    <location>
        <begin position="1"/>
        <end position="37"/>
    </location>
</feature>
<keyword evidence="1" id="KW-0732">Signal</keyword>
<dbReference type="Pfam" id="PF23536">
    <property type="entry name" value="TraK_C"/>
    <property type="match status" value="1"/>
</dbReference>
<evidence type="ECO:0000259" key="3">
    <source>
        <dbReference type="Pfam" id="PF23536"/>
    </source>
</evidence>
<evidence type="ECO:0000256" key="1">
    <source>
        <dbReference type="SAM" id="SignalP"/>
    </source>
</evidence>
<organism evidence="4 5">
    <name type="scientific">Burkholderia gladioli</name>
    <name type="common">Pseudomonas marginata</name>
    <name type="synonym">Phytomonas marginata</name>
    <dbReference type="NCBI Taxonomy" id="28095"/>
    <lineage>
        <taxon>Bacteria</taxon>
        <taxon>Pseudomonadati</taxon>
        <taxon>Pseudomonadota</taxon>
        <taxon>Betaproteobacteria</taxon>
        <taxon>Burkholderiales</taxon>
        <taxon>Burkholderiaceae</taxon>
        <taxon>Burkholderia</taxon>
    </lineage>
</organism>
<feature type="domain" description="TraK C-terminal" evidence="3">
    <location>
        <begin position="144"/>
        <end position="244"/>
    </location>
</feature>
<dbReference type="Proteomes" id="UP000220629">
    <property type="component" value="Unassembled WGS sequence"/>
</dbReference>
<protein>
    <submittedName>
        <fullName evidence="4">Conjugal transfer protein TraK</fullName>
    </submittedName>
</protein>
<reference evidence="5" key="1">
    <citation type="submission" date="2017-09" db="EMBL/GenBank/DDBJ databases">
        <title>FDA dAtabase for Regulatory Grade micrObial Sequences (FDA-ARGOS): Supporting development and validation of Infectious Disease Dx tests.</title>
        <authorList>
            <person name="Minogue T."/>
            <person name="Wolcott M."/>
            <person name="Wasieloski L."/>
            <person name="Aguilar W."/>
            <person name="Moore D."/>
            <person name="Tallon L."/>
            <person name="Sadzewicz L."/>
            <person name="Ott S."/>
            <person name="Zhao X."/>
            <person name="Nagaraj S."/>
            <person name="Vavikolanu K."/>
            <person name="Aluvathingal J."/>
            <person name="Nadendla S."/>
            <person name="Sichtig H."/>
        </authorList>
    </citation>
    <scope>NUCLEOTIDE SEQUENCE [LARGE SCALE GENOMIC DNA]</scope>
    <source>
        <strain evidence="5">FDAARGOS_390</strain>
    </source>
</reference>
<dbReference type="AlphaFoldDB" id="A0A2A7SAY5"/>
<feature type="chain" id="PRO_5013196435" evidence="1">
    <location>
        <begin position="38"/>
        <end position="250"/>
    </location>
</feature>